<dbReference type="Gene3D" id="1.10.10.10">
    <property type="entry name" value="Winged helix-like DNA-binding domain superfamily/Winged helix DNA-binding domain"/>
    <property type="match status" value="1"/>
</dbReference>
<accession>A0A0G0PTV8</accession>
<name>A0A0G0PTV8_9BACT</name>
<proteinExistence type="predicted"/>
<dbReference type="Proteomes" id="UP000034539">
    <property type="component" value="Unassembled WGS sequence"/>
</dbReference>
<dbReference type="SUPFAM" id="SSF46689">
    <property type="entry name" value="Homeodomain-like"/>
    <property type="match status" value="1"/>
</dbReference>
<dbReference type="AlphaFoldDB" id="A0A0G0PTV8"/>
<sequence length="105" mass="12199">MHTYQIFSVEGNEIPFIPKKLFSEYPDIVSDLNIHSGWPCIKNTRIKATDIFMAQVLKGYGIEKMVLDFKSMSIKVTKKELEEACRFTIEWLHALNEKKTTKTSK</sequence>
<dbReference type="Pfam" id="PF04255">
    <property type="entry name" value="DUF433"/>
    <property type="match status" value="1"/>
</dbReference>
<gene>
    <name evidence="1" type="ORF">UT63_C0073G0014</name>
</gene>
<organism evidence="1 2">
    <name type="scientific">Candidatus Gottesmanbacteria bacterium GW2011_GWC2_39_8</name>
    <dbReference type="NCBI Taxonomy" id="1618450"/>
    <lineage>
        <taxon>Bacteria</taxon>
        <taxon>Candidatus Gottesmaniibacteriota</taxon>
    </lineage>
</organism>
<protein>
    <recommendedName>
        <fullName evidence="3">DUF433 domain-containing protein</fullName>
    </recommendedName>
</protein>
<comment type="caution">
    <text evidence="1">The sequence shown here is derived from an EMBL/GenBank/DDBJ whole genome shotgun (WGS) entry which is preliminary data.</text>
</comment>
<reference evidence="1 2" key="1">
    <citation type="journal article" date="2015" name="Nature">
        <title>rRNA introns, odd ribosomes, and small enigmatic genomes across a large radiation of phyla.</title>
        <authorList>
            <person name="Brown C.T."/>
            <person name="Hug L.A."/>
            <person name="Thomas B.C."/>
            <person name="Sharon I."/>
            <person name="Castelle C.J."/>
            <person name="Singh A."/>
            <person name="Wilkins M.J."/>
            <person name="Williams K.H."/>
            <person name="Banfield J.F."/>
        </authorList>
    </citation>
    <scope>NUCLEOTIDE SEQUENCE [LARGE SCALE GENOMIC DNA]</scope>
</reference>
<dbReference type="EMBL" id="LBXN01000073">
    <property type="protein sequence ID" value="KKR31348.1"/>
    <property type="molecule type" value="Genomic_DNA"/>
</dbReference>
<dbReference type="InterPro" id="IPR009057">
    <property type="entry name" value="Homeodomain-like_sf"/>
</dbReference>
<evidence type="ECO:0000313" key="2">
    <source>
        <dbReference type="Proteomes" id="UP000034539"/>
    </source>
</evidence>
<dbReference type="InterPro" id="IPR007367">
    <property type="entry name" value="DUF433"/>
</dbReference>
<evidence type="ECO:0008006" key="3">
    <source>
        <dbReference type="Google" id="ProtNLM"/>
    </source>
</evidence>
<evidence type="ECO:0000313" key="1">
    <source>
        <dbReference type="EMBL" id="KKR31348.1"/>
    </source>
</evidence>
<dbReference type="InterPro" id="IPR036388">
    <property type="entry name" value="WH-like_DNA-bd_sf"/>
</dbReference>